<comment type="caution">
    <text evidence="1">Lacks conserved residue(s) required for the propagation of feature annotation.</text>
</comment>
<feature type="transmembrane region" description="Helical" evidence="1">
    <location>
        <begin position="313"/>
        <end position="336"/>
    </location>
</feature>
<keyword evidence="1" id="KW-1133">Transmembrane helix</keyword>
<dbReference type="PANTHER" id="PTHR36178">
    <property type="entry name" value="SLR0625 PROTEIN"/>
    <property type="match status" value="1"/>
</dbReference>
<comment type="function">
    <text evidence="1">Catalyzes the sodium-dependent transport of glutamate.</text>
</comment>
<keyword evidence="4" id="KW-1185">Reference proteome</keyword>
<dbReference type="InterPro" id="IPR004445">
    <property type="entry name" value="GltS"/>
</dbReference>
<evidence type="ECO:0000256" key="2">
    <source>
        <dbReference type="NCBIfam" id="TIGR00210"/>
    </source>
</evidence>
<keyword evidence="1" id="KW-0739">Sodium transport</keyword>
<sequence>MTLPETMTVPAFQSFTLAILLFFIGQKLSQHSALLRRYSIPEAMVGGFLCACVVGMAYLVLGLRLEFDLGVRDMLLLYFFAGIGLKSDLRTLREGGRPLLWLLGLASLFIVLQNLLGMGVAGVFGLDPRAGLMTGSISLTGGIGTTLAWGPEFVERLGITNAVELGMASNMVGLIVACTIGGPVASYLMRRHSLVGGVGALDVGVTVEHKSPPLDYVGVLRALLWLNMALMLGEVVTPLFHRLGLQLPMFVGCLMAGMLLRNLLGRWLVGGPGDTHHWLGIRQGLALISDICLGLFLTMALMGLQLWMLSGVMGFVLTVLVLQVALTVAFTILVVFRCMGRDYEAAVISSGFGGIALGSTATAMANMTAVTHSHGAAHRAFIVVPLVCGFFIDIVNALVIQGLAR</sequence>
<keyword evidence="1" id="KW-0472">Membrane</keyword>
<comment type="similarity">
    <text evidence="1">Belongs to the glutamate:Na(+) symporter (ESS) (TC 2.A.27) family.</text>
</comment>
<name>A0ABT2PTH8_9BURK</name>
<keyword evidence="1" id="KW-0813">Transport</keyword>
<dbReference type="Proteomes" id="UP001525968">
    <property type="component" value="Unassembled WGS sequence"/>
</dbReference>
<comment type="caution">
    <text evidence="3">The sequence shown here is derived from an EMBL/GenBank/DDBJ whole genome shotgun (WGS) entry which is preliminary data.</text>
</comment>
<feature type="transmembrane region" description="Helical" evidence="1">
    <location>
        <begin position="285"/>
        <end position="307"/>
    </location>
</feature>
<protein>
    <recommendedName>
        <fullName evidence="1 2">Sodium/glutamate symporter</fullName>
    </recommendedName>
</protein>
<gene>
    <name evidence="1 3" type="primary">gltS</name>
    <name evidence="3" type="ORF">N0K08_18280</name>
</gene>
<feature type="transmembrane region" description="Helical" evidence="1">
    <location>
        <begin position="377"/>
        <end position="400"/>
    </location>
</feature>
<evidence type="ECO:0000256" key="1">
    <source>
        <dbReference type="HAMAP-Rule" id="MF_02062"/>
    </source>
</evidence>
<comment type="subcellular location">
    <subcellularLocation>
        <location evidence="1">Cell inner membrane</location>
        <topology evidence="1">Multi-pass membrane protein</topology>
    </subcellularLocation>
</comment>
<evidence type="ECO:0000313" key="4">
    <source>
        <dbReference type="Proteomes" id="UP001525968"/>
    </source>
</evidence>
<keyword evidence="1" id="KW-0997">Cell inner membrane</keyword>
<organism evidence="3 4">
    <name type="scientific">Acidovorax bellezanensis</name>
    <dbReference type="NCBI Taxonomy" id="2976702"/>
    <lineage>
        <taxon>Bacteria</taxon>
        <taxon>Pseudomonadati</taxon>
        <taxon>Pseudomonadota</taxon>
        <taxon>Betaproteobacteria</taxon>
        <taxon>Burkholderiales</taxon>
        <taxon>Comamonadaceae</taxon>
        <taxon>Acidovorax</taxon>
    </lineage>
</organism>
<keyword evidence="1" id="KW-0915">Sodium</keyword>
<keyword evidence="1" id="KW-0812">Transmembrane</keyword>
<feature type="transmembrane region" description="Helical" evidence="1">
    <location>
        <begin position="171"/>
        <end position="189"/>
    </location>
</feature>
<keyword evidence="1" id="KW-0406">Ion transport</keyword>
<dbReference type="Pfam" id="PF03616">
    <property type="entry name" value="Glt_symporter"/>
    <property type="match status" value="1"/>
</dbReference>
<dbReference type="RefSeq" id="WP_261501826.1">
    <property type="nucleotide sequence ID" value="NZ_JAODYH010000010.1"/>
</dbReference>
<dbReference type="HAMAP" id="MF_02062">
    <property type="entry name" value="GltS"/>
    <property type="match status" value="1"/>
</dbReference>
<dbReference type="PANTHER" id="PTHR36178:SF1">
    <property type="entry name" value="SODIUM_GLUTAMATE SYMPORTER"/>
    <property type="match status" value="1"/>
</dbReference>
<feature type="transmembrane region" description="Helical" evidence="1">
    <location>
        <begin position="246"/>
        <end position="264"/>
    </location>
</feature>
<evidence type="ECO:0000313" key="3">
    <source>
        <dbReference type="EMBL" id="MCT9812582.1"/>
    </source>
</evidence>
<keyword evidence="1" id="KW-0769">Symport</keyword>
<reference evidence="3 4" key="1">
    <citation type="submission" date="2022-09" db="EMBL/GenBank/DDBJ databases">
        <title>Draft genome of isolate Be4.</title>
        <authorList>
            <person name="Sanchez-Castro I."/>
            <person name="Martinez-Rodriguez P."/>
            <person name="Descostes M."/>
            <person name="Merroun M."/>
        </authorList>
    </citation>
    <scope>NUCLEOTIDE SEQUENCE [LARGE SCALE GENOMIC DNA]</scope>
    <source>
        <strain evidence="3 4">Be4</strain>
    </source>
</reference>
<proteinExistence type="inferred from homology"/>
<feature type="transmembrane region" description="Helical" evidence="1">
    <location>
        <begin position="6"/>
        <end position="24"/>
    </location>
</feature>
<dbReference type="EMBL" id="JAODYH010000010">
    <property type="protein sequence ID" value="MCT9812582.1"/>
    <property type="molecule type" value="Genomic_DNA"/>
</dbReference>
<feature type="transmembrane region" description="Helical" evidence="1">
    <location>
        <begin position="45"/>
        <end position="63"/>
    </location>
</feature>
<feature type="transmembrane region" description="Helical" evidence="1">
    <location>
        <begin position="99"/>
        <end position="124"/>
    </location>
</feature>
<keyword evidence="1" id="KW-0029">Amino-acid transport</keyword>
<feature type="transmembrane region" description="Helical" evidence="1">
    <location>
        <begin position="343"/>
        <end position="365"/>
    </location>
</feature>
<keyword evidence="1" id="KW-1003">Cell membrane</keyword>
<dbReference type="NCBIfam" id="TIGR00210">
    <property type="entry name" value="gltS"/>
    <property type="match status" value="1"/>
</dbReference>
<accession>A0ABT2PTH8</accession>